<dbReference type="Pfam" id="PF03103">
    <property type="entry name" value="DUF243"/>
    <property type="match status" value="1"/>
</dbReference>
<evidence type="ECO:0000259" key="3">
    <source>
        <dbReference type="SMART" id="SM00690"/>
    </source>
</evidence>
<feature type="chain" id="PRO_5035850306" description="DUF243 domain-containing protein" evidence="2">
    <location>
        <begin position="17"/>
        <end position="379"/>
    </location>
</feature>
<keyword evidence="2" id="KW-0732">Signal</keyword>
<dbReference type="SMART" id="SM00690">
    <property type="entry name" value="DM5"/>
    <property type="match status" value="1"/>
</dbReference>
<feature type="compositionally biased region" description="Low complexity" evidence="1">
    <location>
        <begin position="308"/>
        <end position="319"/>
    </location>
</feature>
<feature type="signal peptide" evidence="2">
    <location>
        <begin position="1"/>
        <end position="16"/>
    </location>
</feature>
<evidence type="ECO:0000313" key="4">
    <source>
        <dbReference type="EMBL" id="CAB3225735.1"/>
    </source>
</evidence>
<dbReference type="InterPro" id="IPR004145">
    <property type="entry name" value="DUF243"/>
</dbReference>
<dbReference type="GO" id="GO:0062129">
    <property type="term" value="C:chitin-based extracellular matrix"/>
    <property type="evidence" value="ECO:0007669"/>
    <property type="project" value="TreeGrafter"/>
</dbReference>
<name>A0A8S0YYY2_ARCPL</name>
<keyword evidence="5" id="KW-1185">Reference proteome</keyword>
<dbReference type="AlphaFoldDB" id="A0A8S0YYY2"/>
<sequence>MKTTWVFLLTVGIVSADVGLGYHYKVPQTSYGTPSYQYNDNNGQYNSAFASSLGSGSFYKGGSGYQNGGVSSSGLGNEYYQSSTGSSNIVKPINYFSGSSGASNGFQTQYSSSSQFQSSAQEKYQHSYQIQQQPPVVYKHFYVHAAPEEPELPKSHTPIVLPPAQKHYKIIFVKVPSEGHRSQAVIPVQPQNEEKTIVYVLVKKPEDHHELIVPKIEQKPPSKPEVFFIKYKNKEDSQAVIDNIVKDYNKGQNVVTTNLGGASGNNYNTVSGAGDSSFNSASSFGNVQYDAPIQSDVSDNTQSFQLDGNQGSSFSLSSASGGGVESNDGNVVSSSHHSSVAPITISSTGSSVDYDGASAISTSQGVPYETYGPPKFRID</sequence>
<dbReference type="GO" id="GO:0008010">
    <property type="term" value="F:structural constituent of chitin-based larval cuticle"/>
    <property type="evidence" value="ECO:0007669"/>
    <property type="project" value="TreeGrafter"/>
</dbReference>
<protein>
    <recommendedName>
        <fullName evidence="3">DUF243 domain-containing protein</fullName>
    </recommendedName>
</protein>
<evidence type="ECO:0000256" key="1">
    <source>
        <dbReference type="SAM" id="MobiDB-lite"/>
    </source>
</evidence>
<evidence type="ECO:0000256" key="2">
    <source>
        <dbReference type="SAM" id="SignalP"/>
    </source>
</evidence>
<dbReference type="GO" id="GO:0040003">
    <property type="term" value="P:chitin-based cuticle development"/>
    <property type="evidence" value="ECO:0007669"/>
    <property type="project" value="TreeGrafter"/>
</dbReference>
<dbReference type="OrthoDB" id="6376010at2759"/>
<dbReference type="Proteomes" id="UP000494106">
    <property type="component" value="Unassembled WGS sequence"/>
</dbReference>
<proteinExistence type="predicted"/>
<feature type="region of interest" description="Disordered" evidence="1">
    <location>
        <begin position="298"/>
        <end position="379"/>
    </location>
</feature>
<feature type="compositionally biased region" description="Low complexity" evidence="1">
    <location>
        <begin position="331"/>
        <end position="340"/>
    </location>
</feature>
<gene>
    <name evidence="4" type="ORF">APLA_LOCUS2563</name>
</gene>
<evidence type="ECO:0000313" key="5">
    <source>
        <dbReference type="Proteomes" id="UP000494106"/>
    </source>
</evidence>
<feature type="domain" description="DUF243" evidence="3">
    <location>
        <begin position="135"/>
        <end position="234"/>
    </location>
</feature>
<comment type="caution">
    <text evidence="4">The sequence shown here is derived from an EMBL/GenBank/DDBJ whole genome shotgun (WGS) entry which is preliminary data.</text>
</comment>
<organism evidence="4 5">
    <name type="scientific">Arctia plantaginis</name>
    <name type="common">Wood tiger moth</name>
    <name type="synonym">Phalaena plantaginis</name>
    <dbReference type="NCBI Taxonomy" id="874455"/>
    <lineage>
        <taxon>Eukaryota</taxon>
        <taxon>Metazoa</taxon>
        <taxon>Ecdysozoa</taxon>
        <taxon>Arthropoda</taxon>
        <taxon>Hexapoda</taxon>
        <taxon>Insecta</taxon>
        <taxon>Pterygota</taxon>
        <taxon>Neoptera</taxon>
        <taxon>Endopterygota</taxon>
        <taxon>Lepidoptera</taxon>
        <taxon>Glossata</taxon>
        <taxon>Ditrysia</taxon>
        <taxon>Noctuoidea</taxon>
        <taxon>Erebidae</taxon>
        <taxon>Arctiinae</taxon>
        <taxon>Arctia</taxon>
    </lineage>
</organism>
<accession>A0A8S0YYY2</accession>
<dbReference type="EMBL" id="CADEBC010000208">
    <property type="protein sequence ID" value="CAB3225735.1"/>
    <property type="molecule type" value="Genomic_DNA"/>
</dbReference>
<dbReference type="PANTHER" id="PTHR31927:SF13">
    <property type="entry name" value="TWEEDLEBETA"/>
    <property type="match status" value="1"/>
</dbReference>
<dbReference type="PANTHER" id="PTHR31927">
    <property type="entry name" value="FI07246P-RELATED-RELATED"/>
    <property type="match status" value="1"/>
</dbReference>
<reference evidence="4 5" key="1">
    <citation type="submission" date="2020-04" db="EMBL/GenBank/DDBJ databases">
        <authorList>
            <person name="Wallbank WR R."/>
            <person name="Pardo Diaz C."/>
            <person name="Kozak K."/>
            <person name="Martin S."/>
            <person name="Jiggins C."/>
            <person name="Moest M."/>
            <person name="Warren A I."/>
            <person name="Byers J.R.P. K."/>
            <person name="Montejo-Kovacevich G."/>
            <person name="Yen C E."/>
        </authorList>
    </citation>
    <scope>NUCLEOTIDE SEQUENCE [LARGE SCALE GENOMIC DNA]</scope>
</reference>
<feature type="compositionally biased region" description="Polar residues" evidence="1">
    <location>
        <begin position="298"/>
        <end position="307"/>
    </location>
</feature>